<reference evidence="1" key="1">
    <citation type="submission" date="2024-06" db="EMBL/GenBank/DDBJ databases">
        <authorList>
            <person name="Campbell A.G."/>
        </authorList>
    </citation>
    <scope>NUCLEOTIDE SEQUENCE</scope>
    <source>
        <strain evidence="1">EM17</strain>
    </source>
</reference>
<name>A0ABV1R0F9_9HYPH</name>
<dbReference type="RefSeq" id="WP_050736452.1">
    <property type="nucleotide sequence ID" value="NZ_JARVWR010000002.1"/>
</dbReference>
<dbReference type="Gene3D" id="1.10.260.40">
    <property type="entry name" value="lambda repressor-like DNA-binding domains"/>
    <property type="match status" value="1"/>
</dbReference>
<keyword evidence="2" id="KW-1185">Reference proteome</keyword>
<dbReference type="Proteomes" id="UP001432995">
    <property type="component" value="Unassembled WGS sequence"/>
</dbReference>
<sequence length="88" mass="9418">MSDIHDKPTSLDAALATQIHAARLRGAYSVETLAALARVDAELITALENGAQIADVGARDRIMDVLGLRPDGHRYPARSVDPNLRSQG</sequence>
<dbReference type="SUPFAM" id="SSF47413">
    <property type="entry name" value="lambda repressor-like DNA-binding domains"/>
    <property type="match status" value="1"/>
</dbReference>
<dbReference type="InterPro" id="IPR010982">
    <property type="entry name" value="Lambda_DNA-bd_dom_sf"/>
</dbReference>
<dbReference type="EMBL" id="JBELQD010000006">
    <property type="protein sequence ID" value="MER2288301.1"/>
    <property type="molecule type" value="Genomic_DNA"/>
</dbReference>
<accession>A0ABV1R0F9</accession>
<evidence type="ECO:0000313" key="2">
    <source>
        <dbReference type="Proteomes" id="UP001432995"/>
    </source>
</evidence>
<proteinExistence type="predicted"/>
<protein>
    <submittedName>
        <fullName evidence="1">Helix-turn-helix domain-containing protein</fullName>
    </submittedName>
</protein>
<comment type="caution">
    <text evidence="1">The sequence shown here is derived from an EMBL/GenBank/DDBJ whole genome shotgun (WGS) entry which is preliminary data.</text>
</comment>
<evidence type="ECO:0000313" key="1">
    <source>
        <dbReference type="EMBL" id="MER2288301.1"/>
    </source>
</evidence>
<organism evidence="1 2">
    <name type="scientific">Methylobacterium brachiatum</name>
    <dbReference type="NCBI Taxonomy" id="269660"/>
    <lineage>
        <taxon>Bacteria</taxon>
        <taxon>Pseudomonadati</taxon>
        <taxon>Pseudomonadota</taxon>
        <taxon>Alphaproteobacteria</taxon>
        <taxon>Hyphomicrobiales</taxon>
        <taxon>Methylobacteriaceae</taxon>
        <taxon>Methylobacterium</taxon>
    </lineage>
</organism>
<gene>
    <name evidence="1" type="ORF">ABS770_08545</name>
</gene>